<keyword evidence="4" id="KW-1185">Reference proteome</keyword>
<dbReference type="Gene3D" id="3.90.1200.10">
    <property type="match status" value="1"/>
</dbReference>
<dbReference type="OrthoDB" id="115252at2"/>
<sequence>MPFGAGLRDALGAPAAVRLLDSSPRSSVWAAELPRGGPVVVKQLVQGPGAEERYAREVAGLRIAGRLRPPVTPRLLGTDPSARVLVLERVEHGAPGEEWEIAYATALARLHAAAPAEVPPATDTEPAADPESAPLPRWSGPDRTDIDSFLTLARWLGAAVPARVPAELERLSRRLDRTPRRPALLHGDPCPGNDLHTADGIRFIDFEQASIGNGLNELAYLRVGFPTCWCVTAAPEPLLLAAEAAYRSTWREATGTEPEGELADACAGWLIRGDALVERALRGTADQLARLTREDWTWGTATARQRLLHRLEVVARMVRNTDTALAELGTLCADMAGRVLTHWPELRPVPARRPHPSP</sequence>
<proteinExistence type="predicted"/>
<dbReference type="Pfam" id="PF01636">
    <property type="entry name" value="APH"/>
    <property type="match status" value="1"/>
</dbReference>
<feature type="compositionally biased region" description="Low complexity" evidence="1">
    <location>
        <begin position="114"/>
        <end position="131"/>
    </location>
</feature>
<organism evidence="3 4">
    <name type="scientific">Streptomyces niveus</name>
    <name type="common">Streptomyces spheroides</name>
    <dbReference type="NCBI Taxonomy" id="193462"/>
    <lineage>
        <taxon>Bacteria</taxon>
        <taxon>Bacillati</taxon>
        <taxon>Actinomycetota</taxon>
        <taxon>Actinomycetes</taxon>
        <taxon>Kitasatosporales</taxon>
        <taxon>Streptomycetaceae</taxon>
        <taxon>Streptomyces</taxon>
    </lineage>
</organism>
<name>A0A1U9R2U3_STRNV</name>
<dbReference type="InterPro" id="IPR002575">
    <property type="entry name" value="Aminoglycoside_PTrfase"/>
</dbReference>
<evidence type="ECO:0000313" key="4">
    <source>
        <dbReference type="Proteomes" id="UP000189677"/>
    </source>
</evidence>
<dbReference type="EMBL" id="CP018047">
    <property type="protein sequence ID" value="AQU70828.1"/>
    <property type="molecule type" value="Genomic_DNA"/>
</dbReference>
<evidence type="ECO:0000259" key="2">
    <source>
        <dbReference type="Pfam" id="PF01636"/>
    </source>
</evidence>
<feature type="domain" description="Aminoglycoside phosphotransferase" evidence="2">
    <location>
        <begin position="27"/>
        <end position="252"/>
    </location>
</feature>
<dbReference type="Proteomes" id="UP000189677">
    <property type="component" value="Chromosome"/>
</dbReference>
<dbReference type="InterPro" id="IPR011009">
    <property type="entry name" value="Kinase-like_dom_sf"/>
</dbReference>
<reference evidence="3 4" key="1">
    <citation type="submission" date="2016-11" db="EMBL/GenBank/DDBJ databases">
        <title>Complete genome sequence of Streptomyces niveus SCSIO 3406.</title>
        <authorList>
            <person name="Zhu Q."/>
            <person name="Cheng W."/>
            <person name="Song Y."/>
            <person name="Li Q."/>
            <person name="Ju J."/>
        </authorList>
    </citation>
    <scope>NUCLEOTIDE SEQUENCE [LARGE SCALE GENOMIC DNA]</scope>
    <source>
        <strain evidence="3 4">SCSIO 3406</strain>
    </source>
</reference>
<dbReference type="KEGG" id="snw:BBN63_11440"/>
<dbReference type="SUPFAM" id="SSF56112">
    <property type="entry name" value="Protein kinase-like (PK-like)"/>
    <property type="match status" value="1"/>
</dbReference>
<evidence type="ECO:0000313" key="3">
    <source>
        <dbReference type="EMBL" id="AQU70828.1"/>
    </source>
</evidence>
<feature type="region of interest" description="Disordered" evidence="1">
    <location>
        <begin position="114"/>
        <end position="140"/>
    </location>
</feature>
<protein>
    <submittedName>
        <fullName evidence="3">Aminoglycoside phosphotransferase</fullName>
    </submittedName>
</protein>
<dbReference type="GO" id="GO:0016740">
    <property type="term" value="F:transferase activity"/>
    <property type="evidence" value="ECO:0007669"/>
    <property type="project" value="UniProtKB-KW"/>
</dbReference>
<evidence type="ECO:0000256" key="1">
    <source>
        <dbReference type="SAM" id="MobiDB-lite"/>
    </source>
</evidence>
<dbReference type="AlphaFoldDB" id="A0A1U9R2U3"/>
<gene>
    <name evidence="3" type="ORF">BBN63_11440</name>
</gene>
<keyword evidence="3" id="KW-0808">Transferase</keyword>
<accession>A0A1U9R2U3</accession>